<dbReference type="EMBL" id="BONY01000011">
    <property type="protein sequence ID" value="GIH04250.1"/>
    <property type="molecule type" value="Genomic_DNA"/>
</dbReference>
<dbReference type="Proteomes" id="UP000612899">
    <property type="component" value="Unassembled WGS sequence"/>
</dbReference>
<organism evidence="3 4">
    <name type="scientific">Rhizocola hellebori</name>
    <dbReference type="NCBI Taxonomy" id="1392758"/>
    <lineage>
        <taxon>Bacteria</taxon>
        <taxon>Bacillati</taxon>
        <taxon>Actinomycetota</taxon>
        <taxon>Actinomycetes</taxon>
        <taxon>Micromonosporales</taxon>
        <taxon>Micromonosporaceae</taxon>
        <taxon>Rhizocola</taxon>
    </lineage>
</organism>
<keyword evidence="4" id="KW-1185">Reference proteome</keyword>
<dbReference type="AlphaFoldDB" id="A0A8J3Q6Y5"/>
<dbReference type="PANTHER" id="PTHR43669:SF3">
    <property type="entry name" value="ALCOHOL DEHYDROGENASE, PUTATIVE (AFU_ORTHOLOGUE AFUA_3G03445)-RELATED"/>
    <property type="match status" value="1"/>
</dbReference>
<dbReference type="Gene3D" id="3.40.50.720">
    <property type="entry name" value="NAD(P)-binding Rossmann-like Domain"/>
    <property type="match status" value="1"/>
</dbReference>
<evidence type="ECO:0000256" key="1">
    <source>
        <dbReference type="ARBA" id="ARBA00006484"/>
    </source>
</evidence>
<dbReference type="Pfam" id="PF00106">
    <property type="entry name" value="adh_short"/>
    <property type="match status" value="1"/>
</dbReference>
<dbReference type="GO" id="GO:0016491">
    <property type="term" value="F:oxidoreductase activity"/>
    <property type="evidence" value="ECO:0007669"/>
    <property type="project" value="UniProtKB-KW"/>
</dbReference>
<comment type="caution">
    <text evidence="3">The sequence shown here is derived from an EMBL/GenBank/DDBJ whole genome shotgun (WGS) entry which is preliminary data.</text>
</comment>
<dbReference type="PRINTS" id="PR00081">
    <property type="entry name" value="GDHRDH"/>
</dbReference>
<dbReference type="CDD" id="cd05233">
    <property type="entry name" value="SDR_c"/>
    <property type="match status" value="1"/>
</dbReference>
<dbReference type="InterPro" id="IPR036291">
    <property type="entry name" value="NAD(P)-bd_dom_sf"/>
</dbReference>
<dbReference type="InterPro" id="IPR002347">
    <property type="entry name" value="SDR_fam"/>
</dbReference>
<name>A0A8J3Q6Y5_9ACTN</name>
<comment type="similarity">
    <text evidence="1">Belongs to the short-chain dehydrogenases/reductases (SDR) family.</text>
</comment>
<dbReference type="PANTHER" id="PTHR43669">
    <property type="entry name" value="5-KETO-D-GLUCONATE 5-REDUCTASE"/>
    <property type="match status" value="1"/>
</dbReference>
<evidence type="ECO:0000313" key="4">
    <source>
        <dbReference type="Proteomes" id="UP000612899"/>
    </source>
</evidence>
<sequence length="251" mass="26077">MQIALVTGGGGGIGSAVARRLAREGQHVVVADIDLPAATRVAHAVQGTPVRLNAGDFDDNHRLAGWITEHFGQLDVAVLNVGINSGQRGAQPLDPARYRDCVNVNLDSIVFGIDAVTPLMAAGGGGLIMVTCSLSSLWPEVSNPVYTLTKTGALGYVRAMARLLAERGIAIHALCPSSVDTPMMGPSRGRALAQGFPLISPDQVAEAMMTIAETPGAATTWSLVAGQPPMPYEFAPVPPTLRPDGTVVPVN</sequence>
<dbReference type="SUPFAM" id="SSF51735">
    <property type="entry name" value="NAD(P)-binding Rossmann-fold domains"/>
    <property type="match status" value="1"/>
</dbReference>
<gene>
    <name evidence="3" type="ORF">Rhe02_23170</name>
</gene>
<keyword evidence="2" id="KW-0560">Oxidoreductase</keyword>
<evidence type="ECO:0000313" key="3">
    <source>
        <dbReference type="EMBL" id="GIH04250.1"/>
    </source>
</evidence>
<dbReference type="RefSeq" id="WP_203908126.1">
    <property type="nucleotide sequence ID" value="NZ_BONY01000011.1"/>
</dbReference>
<accession>A0A8J3Q6Y5</accession>
<proteinExistence type="inferred from homology"/>
<reference evidence="3" key="1">
    <citation type="submission" date="2021-01" db="EMBL/GenBank/DDBJ databases">
        <title>Whole genome shotgun sequence of Rhizocola hellebori NBRC 109834.</title>
        <authorList>
            <person name="Komaki H."/>
            <person name="Tamura T."/>
        </authorList>
    </citation>
    <scope>NUCLEOTIDE SEQUENCE</scope>
    <source>
        <strain evidence="3">NBRC 109834</strain>
    </source>
</reference>
<evidence type="ECO:0000256" key="2">
    <source>
        <dbReference type="ARBA" id="ARBA00023002"/>
    </source>
</evidence>
<protein>
    <submittedName>
        <fullName evidence="3">Short-chain dehydrogenase</fullName>
    </submittedName>
</protein>